<proteinExistence type="predicted"/>
<dbReference type="PROSITE" id="PS51733">
    <property type="entry name" value="BPL_LPL_CATALYTIC"/>
    <property type="match status" value="1"/>
</dbReference>
<protein>
    <submittedName>
        <fullName evidence="2">Lipoate--protein ligase family protein</fullName>
    </submittedName>
</protein>
<keyword evidence="2" id="KW-0436">Ligase</keyword>
<dbReference type="Proteomes" id="UP000516013">
    <property type="component" value="Chromosome"/>
</dbReference>
<dbReference type="InterPro" id="IPR004143">
    <property type="entry name" value="BPL_LPL_catalytic"/>
</dbReference>
<dbReference type="Pfam" id="PF21948">
    <property type="entry name" value="LplA-B_cat"/>
    <property type="match status" value="1"/>
</dbReference>
<dbReference type="AlphaFoldDB" id="A0A7H0EXC6"/>
<sequence length="264" mass="29656">MYHIIVILQLFVVKQIWRLIPCFPASGKIQMAVDRWLLQHHQHQSLKTYSGILRFYTWSPPAISLGHHQKTYPDFWHHLIWQGERIDLVSRPSGGRAVLHQGDLTYTVITSGITGNRLQSYTKICDFLIQGWGSLGVQLSYGQAGRGYIHNPNCFGTATGADLILPNGAKLIGSAQLRTDKAILQHGSMVLEPDQDLFETIFGEGSFVPISLPKSLTREVIIPNLIAAACDVFNMVLEEEPLSPEEWQEIMASESTWNSPMDVF</sequence>
<name>A0A7H0EXC6_9CYAN</name>
<evidence type="ECO:0000259" key="1">
    <source>
        <dbReference type="PROSITE" id="PS51733"/>
    </source>
</evidence>
<feature type="domain" description="BPL/LPL catalytic" evidence="1">
    <location>
        <begin position="47"/>
        <end position="237"/>
    </location>
</feature>
<gene>
    <name evidence="2" type="ORF">IAR63_10975</name>
</gene>
<dbReference type="KEGG" id="ccur:IAR63_10975"/>
<keyword evidence="3" id="KW-1185">Reference proteome</keyword>
<dbReference type="EMBL" id="CP060822">
    <property type="protein sequence ID" value="QNP28442.1"/>
    <property type="molecule type" value="Genomic_DNA"/>
</dbReference>
<dbReference type="InterPro" id="IPR050664">
    <property type="entry name" value="Octanoyltrans_LipM/LipL"/>
</dbReference>
<dbReference type="InterPro" id="IPR045864">
    <property type="entry name" value="aa-tRNA-synth_II/BPL/LPL"/>
</dbReference>
<accession>A0A7H0EXC6</accession>
<evidence type="ECO:0000313" key="2">
    <source>
        <dbReference type="EMBL" id="QNP28442.1"/>
    </source>
</evidence>
<dbReference type="PANTHER" id="PTHR43679">
    <property type="entry name" value="OCTANOYLTRANSFERASE LIPM-RELATED"/>
    <property type="match status" value="1"/>
</dbReference>
<reference evidence="2 3" key="1">
    <citation type="submission" date="2020-08" db="EMBL/GenBank/DDBJ databases">
        <title>Complete genome sequence of Raphidiopsis curvispora isolated from drinking water reservoir in South Korea.</title>
        <authorList>
            <person name="Jeong J."/>
        </authorList>
    </citation>
    <scope>NUCLEOTIDE SEQUENCE [LARGE SCALE GENOMIC DNA]</scope>
    <source>
        <strain evidence="2 3">GIHE-G1</strain>
    </source>
</reference>
<dbReference type="Gene3D" id="3.30.930.10">
    <property type="entry name" value="Bira Bifunctional Protein, Domain 2"/>
    <property type="match status" value="1"/>
</dbReference>
<dbReference type="GO" id="GO:0016874">
    <property type="term" value="F:ligase activity"/>
    <property type="evidence" value="ECO:0007669"/>
    <property type="project" value="UniProtKB-KW"/>
</dbReference>
<evidence type="ECO:0000313" key="3">
    <source>
        <dbReference type="Proteomes" id="UP000516013"/>
    </source>
</evidence>
<dbReference type="PANTHER" id="PTHR43679:SF2">
    <property type="entry name" value="OCTANOYL-[GCVH]:PROTEIN N-OCTANOYLTRANSFERASE"/>
    <property type="match status" value="1"/>
</dbReference>
<dbReference type="SUPFAM" id="SSF55681">
    <property type="entry name" value="Class II aaRS and biotin synthetases"/>
    <property type="match status" value="1"/>
</dbReference>
<organism evidence="2 3">
    <name type="scientific">Cylindrospermopsis curvispora GIHE-G1</name>
    <dbReference type="NCBI Taxonomy" id="2666332"/>
    <lineage>
        <taxon>Bacteria</taxon>
        <taxon>Bacillati</taxon>
        <taxon>Cyanobacteriota</taxon>
        <taxon>Cyanophyceae</taxon>
        <taxon>Nostocales</taxon>
        <taxon>Aphanizomenonaceae</taxon>
        <taxon>Cylindrospermopsis</taxon>
    </lineage>
</organism>